<dbReference type="PRINTS" id="PR00759">
    <property type="entry name" value="BASICPTASE"/>
</dbReference>
<keyword evidence="5" id="KW-1185">Reference proteome</keyword>
<dbReference type="PROSITE" id="PS50279">
    <property type="entry name" value="BPTI_KUNITZ_2"/>
    <property type="match status" value="1"/>
</dbReference>
<dbReference type="InterPro" id="IPR020901">
    <property type="entry name" value="Prtase_inh_Kunz-CS"/>
</dbReference>
<evidence type="ECO:0000256" key="1">
    <source>
        <dbReference type="ARBA" id="ARBA00022690"/>
    </source>
</evidence>
<organism evidence="5 6">
    <name type="scientific">Mesorhabditis belari</name>
    <dbReference type="NCBI Taxonomy" id="2138241"/>
    <lineage>
        <taxon>Eukaryota</taxon>
        <taxon>Metazoa</taxon>
        <taxon>Ecdysozoa</taxon>
        <taxon>Nematoda</taxon>
        <taxon>Chromadorea</taxon>
        <taxon>Rhabditida</taxon>
        <taxon>Rhabditina</taxon>
        <taxon>Rhabditomorpha</taxon>
        <taxon>Rhabditoidea</taxon>
        <taxon>Rhabditidae</taxon>
        <taxon>Mesorhabditinae</taxon>
        <taxon>Mesorhabditis</taxon>
    </lineage>
</organism>
<keyword evidence="3" id="KW-1015">Disulfide bond</keyword>
<dbReference type="CDD" id="cd00109">
    <property type="entry name" value="Kunitz-type"/>
    <property type="match status" value="1"/>
</dbReference>
<dbReference type="FunFam" id="4.10.410.10:FF:000004">
    <property type="entry name" value="Tissue factor pathway inhibitor"/>
    <property type="match status" value="1"/>
</dbReference>
<dbReference type="Pfam" id="PF00014">
    <property type="entry name" value="Kunitz_BPTI"/>
    <property type="match status" value="1"/>
</dbReference>
<evidence type="ECO:0000313" key="5">
    <source>
        <dbReference type="Proteomes" id="UP000887575"/>
    </source>
</evidence>
<dbReference type="SMART" id="SM00131">
    <property type="entry name" value="KU"/>
    <property type="match status" value="1"/>
</dbReference>
<dbReference type="PROSITE" id="PS00280">
    <property type="entry name" value="BPTI_KUNITZ_1"/>
    <property type="match status" value="1"/>
</dbReference>
<keyword evidence="2" id="KW-0722">Serine protease inhibitor</keyword>
<dbReference type="Proteomes" id="UP000887575">
    <property type="component" value="Unassembled WGS sequence"/>
</dbReference>
<dbReference type="GO" id="GO:0005615">
    <property type="term" value="C:extracellular space"/>
    <property type="evidence" value="ECO:0007669"/>
    <property type="project" value="TreeGrafter"/>
</dbReference>
<name>A0AAF3EG21_9BILA</name>
<evidence type="ECO:0000259" key="4">
    <source>
        <dbReference type="PROSITE" id="PS50279"/>
    </source>
</evidence>
<proteinExistence type="predicted"/>
<accession>A0AAF3EG21</accession>
<protein>
    <submittedName>
        <fullName evidence="6">BPTI/Kunitz inhibitor domain-containing protein</fullName>
    </submittedName>
</protein>
<dbReference type="WBParaSite" id="MBELARI_LOCUS12917">
    <property type="protein sequence ID" value="MBELARI_LOCUS12917"/>
    <property type="gene ID" value="MBELARI_LOCUS12917"/>
</dbReference>
<dbReference type="InterPro" id="IPR002223">
    <property type="entry name" value="Kunitz_BPTI"/>
</dbReference>
<dbReference type="SUPFAM" id="SSF57362">
    <property type="entry name" value="BPTI-like"/>
    <property type="match status" value="1"/>
</dbReference>
<dbReference type="GO" id="GO:0004867">
    <property type="term" value="F:serine-type endopeptidase inhibitor activity"/>
    <property type="evidence" value="ECO:0007669"/>
    <property type="project" value="UniProtKB-KW"/>
</dbReference>
<keyword evidence="1" id="KW-0646">Protease inhibitor</keyword>
<reference evidence="6" key="1">
    <citation type="submission" date="2024-02" db="UniProtKB">
        <authorList>
            <consortium name="WormBaseParasite"/>
        </authorList>
    </citation>
    <scope>IDENTIFICATION</scope>
</reference>
<dbReference type="Gene3D" id="4.10.410.10">
    <property type="entry name" value="Pancreatic trypsin inhibitor Kunitz domain"/>
    <property type="match status" value="1"/>
</dbReference>
<evidence type="ECO:0000256" key="2">
    <source>
        <dbReference type="ARBA" id="ARBA00022900"/>
    </source>
</evidence>
<dbReference type="InterPro" id="IPR036880">
    <property type="entry name" value="Kunitz_BPTI_sf"/>
</dbReference>
<dbReference type="PANTHER" id="PTHR10083:SF374">
    <property type="entry name" value="BPTI_KUNITZ INHIBITOR DOMAIN-CONTAINING PROTEIN"/>
    <property type="match status" value="1"/>
</dbReference>
<sequence>MRSEIVDGMSEFLRQRPANRAWLCRLEADPGPCDAYIRSYYFDRNLGQCVYFVYGGCQGNPNRFTTRKECERACIID</sequence>
<evidence type="ECO:0000313" key="6">
    <source>
        <dbReference type="WBParaSite" id="MBELARI_LOCUS12917"/>
    </source>
</evidence>
<dbReference type="PANTHER" id="PTHR10083">
    <property type="entry name" value="KUNITZ-TYPE PROTEASE INHIBITOR-RELATED"/>
    <property type="match status" value="1"/>
</dbReference>
<dbReference type="AlphaFoldDB" id="A0AAF3EG21"/>
<evidence type="ECO:0000256" key="3">
    <source>
        <dbReference type="ARBA" id="ARBA00023157"/>
    </source>
</evidence>
<feature type="domain" description="BPTI/Kunitz inhibitor" evidence="4">
    <location>
        <begin position="24"/>
        <end position="74"/>
    </location>
</feature>
<dbReference type="InterPro" id="IPR050098">
    <property type="entry name" value="TFPI/VKTCI-like"/>
</dbReference>